<comment type="pathway">
    <text evidence="1">Cofactor biosynthesis; adenosylcobalamin biosynthesis.</text>
</comment>
<evidence type="ECO:0000313" key="5">
    <source>
        <dbReference type="Proteomes" id="UP000544872"/>
    </source>
</evidence>
<protein>
    <submittedName>
        <fullName evidence="4">Precorrin-6A/cobalt-precorrin-6A reductase</fullName>
        <ecNumber evidence="4">1.3.1.106</ecNumber>
        <ecNumber evidence="4">1.3.1.54</ecNumber>
    </submittedName>
</protein>
<organism evidence="4 5">
    <name type="scientific">Novispirillum itersonii</name>
    <name type="common">Aquaspirillum itersonii</name>
    <dbReference type="NCBI Taxonomy" id="189"/>
    <lineage>
        <taxon>Bacteria</taxon>
        <taxon>Pseudomonadati</taxon>
        <taxon>Pseudomonadota</taxon>
        <taxon>Alphaproteobacteria</taxon>
        <taxon>Rhodospirillales</taxon>
        <taxon>Novispirillaceae</taxon>
        <taxon>Novispirillum</taxon>
    </lineage>
</organism>
<accession>A0A7X0DMT3</accession>
<dbReference type="EMBL" id="JACIIX010000011">
    <property type="protein sequence ID" value="MBB6211428.1"/>
    <property type="molecule type" value="Genomic_DNA"/>
</dbReference>
<dbReference type="GO" id="GO:0009236">
    <property type="term" value="P:cobalamin biosynthetic process"/>
    <property type="evidence" value="ECO:0007669"/>
    <property type="project" value="UniProtKB-UniPathway"/>
</dbReference>
<proteinExistence type="predicted"/>
<evidence type="ECO:0000256" key="3">
    <source>
        <dbReference type="ARBA" id="ARBA00023002"/>
    </source>
</evidence>
<dbReference type="UniPathway" id="UPA00148"/>
<gene>
    <name evidence="4" type="ORF">FHS48_002867</name>
</gene>
<dbReference type="RefSeq" id="WP_184264241.1">
    <property type="nucleotide sequence ID" value="NZ_JACIIX010000011.1"/>
</dbReference>
<dbReference type="Pfam" id="PF02571">
    <property type="entry name" value="CbiJ"/>
    <property type="match status" value="1"/>
</dbReference>
<dbReference type="GO" id="GO:0016994">
    <property type="term" value="F:precorrin-6A reductase activity"/>
    <property type="evidence" value="ECO:0007669"/>
    <property type="project" value="UniProtKB-EC"/>
</dbReference>
<reference evidence="4 5" key="1">
    <citation type="submission" date="2020-08" db="EMBL/GenBank/DDBJ databases">
        <title>Genomic Encyclopedia of Type Strains, Phase IV (KMG-IV): sequencing the most valuable type-strain genomes for metagenomic binning, comparative biology and taxonomic classification.</title>
        <authorList>
            <person name="Goeker M."/>
        </authorList>
    </citation>
    <scope>NUCLEOTIDE SEQUENCE [LARGE SCALE GENOMIC DNA]</scope>
    <source>
        <strain evidence="4 5">DSM 11590</strain>
    </source>
</reference>
<keyword evidence="2" id="KW-0169">Cobalamin biosynthesis</keyword>
<dbReference type="PANTHER" id="PTHR36925">
    <property type="entry name" value="COBALT-PRECORRIN-6A REDUCTASE"/>
    <property type="match status" value="1"/>
</dbReference>
<evidence type="ECO:0000256" key="2">
    <source>
        <dbReference type="ARBA" id="ARBA00022573"/>
    </source>
</evidence>
<dbReference type="InterPro" id="IPR003723">
    <property type="entry name" value="Precorrin-6x_reduct"/>
</dbReference>
<evidence type="ECO:0000256" key="1">
    <source>
        <dbReference type="ARBA" id="ARBA00004953"/>
    </source>
</evidence>
<keyword evidence="5" id="KW-1185">Reference proteome</keyword>
<dbReference type="PANTHER" id="PTHR36925:SF1">
    <property type="entry name" value="COBALT-PRECORRIN-6A REDUCTASE"/>
    <property type="match status" value="1"/>
</dbReference>
<dbReference type="Proteomes" id="UP000544872">
    <property type="component" value="Unassembled WGS sequence"/>
</dbReference>
<name>A0A7X0DMT3_NOVIT</name>
<dbReference type="AlphaFoldDB" id="A0A7X0DMT3"/>
<keyword evidence="3 4" id="KW-0560">Oxidoreductase</keyword>
<dbReference type="EC" id="1.3.1.106" evidence="4"/>
<dbReference type="PROSITE" id="PS51014">
    <property type="entry name" value="COBK_CBIJ"/>
    <property type="match status" value="1"/>
</dbReference>
<comment type="caution">
    <text evidence="4">The sequence shown here is derived from an EMBL/GenBank/DDBJ whole genome shotgun (WGS) entry which is preliminary data.</text>
</comment>
<sequence length="249" mass="26779">MTLPCRTVLILGGTTEGYALADALTTLPGWRGISSLAGRTRQPRLPAGETRIGGFGGPDGLAAYLRDNAVAAVIDATHPFARRMGWNAAAACTAAGVPLLRLDRPAWSAGPGDRWQQVEDWEQAVTVLRDQRIRRAFLALGRQEAEAFVPLTTCHFVIRAVDRPDPLPAFTAAEWILARGPFTATEEEALFQEHRIEAIVCKNSGGPMDGKLEAARSLSLPVILLRRPPRPQTTCAPTVAAALSWLAGL</sequence>
<dbReference type="NCBIfam" id="NF005968">
    <property type="entry name" value="PRK08057.1-2"/>
    <property type="match status" value="1"/>
</dbReference>
<dbReference type="EC" id="1.3.1.54" evidence="4"/>
<evidence type="ECO:0000313" key="4">
    <source>
        <dbReference type="EMBL" id="MBB6211428.1"/>
    </source>
</evidence>